<reference evidence="1 2" key="1">
    <citation type="submission" date="2016-11" db="EMBL/GenBank/DDBJ databases">
        <title>The macronuclear genome of Stentor coeruleus: a giant cell with tiny introns.</title>
        <authorList>
            <person name="Slabodnick M."/>
            <person name="Ruby J.G."/>
            <person name="Reiff S.B."/>
            <person name="Swart E.C."/>
            <person name="Gosai S."/>
            <person name="Prabakaran S."/>
            <person name="Witkowska E."/>
            <person name="Larue G.E."/>
            <person name="Fisher S."/>
            <person name="Freeman R.M."/>
            <person name="Gunawardena J."/>
            <person name="Chu W."/>
            <person name="Stover N.A."/>
            <person name="Gregory B.D."/>
            <person name="Nowacki M."/>
            <person name="Derisi J."/>
            <person name="Roy S.W."/>
            <person name="Marshall W.F."/>
            <person name="Sood P."/>
        </authorList>
    </citation>
    <scope>NUCLEOTIDE SEQUENCE [LARGE SCALE GENOMIC DNA]</scope>
    <source>
        <strain evidence="1">WM001</strain>
    </source>
</reference>
<proteinExistence type="predicted"/>
<name>A0A1R2D109_9CILI</name>
<evidence type="ECO:0000313" key="2">
    <source>
        <dbReference type="Proteomes" id="UP000187209"/>
    </source>
</evidence>
<gene>
    <name evidence="1" type="ORF">SteCoe_1781</name>
</gene>
<dbReference type="Proteomes" id="UP000187209">
    <property type="component" value="Unassembled WGS sequence"/>
</dbReference>
<organism evidence="1 2">
    <name type="scientific">Stentor coeruleus</name>
    <dbReference type="NCBI Taxonomy" id="5963"/>
    <lineage>
        <taxon>Eukaryota</taxon>
        <taxon>Sar</taxon>
        <taxon>Alveolata</taxon>
        <taxon>Ciliophora</taxon>
        <taxon>Postciliodesmatophora</taxon>
        <taxon>Heterotrichea</taxon>
        <taxon>Heterotrichida</taxon>
        <taxon>Stentoridae</taxon>
        <taxon>Stentor</taxon>
    </lineage>
</organism>
<evidence type="ECO:0000313" key="1">
    <source>
        <dbReference type="EMBL" id="OMJ94921.1"/>
    </source>
</evidence>
<dbReference type="AlphaFoldDB" id="A0A1R2D109"/>
<comment type="caution">
    <text evidence="1">The sequence shown here is derived from an EMBL/GenBank/DDBJ whole genome shotgun (WGS) entry which is preliminary data.</text>
</comment>
<keyword evidence="2" id="KW-1185">Reference proteome</keyword>
<sequence length="321" mass="36893">MEKDIQALPNQIQKIVYKILGIISETFNLYPYSPKVANNEFQIITNSAPILEKDIESLFVKTANQEFFLILFECTDNCYPILRAKLRFVYDPVVLSTFTNPSSDNEISSTLSTLAVFLTDLYKSYNGILKVEIIKSSVCNYYWDTSLSLYDIKSYSSEPLLFQSSLSSLLLTLQYCDCYIKPRVKTQKLGSRPRLVSFDTGEDFKEVNKSFGSYISTEPSPQEKKHRNQLLSLIYSDRLIEEKEIGFSLINSCMDSIPDFDDESFGHNSFDMDLETEEIDQTEDGKISQYVQQCNLVQSLNLFPVVQHNRDKSRNGSRRTL</sequence>
<accession>A0A1R2D109</accession>
<protein>
    <submittedName>
        <fullName evidence="1">Uncharacterized protein</fullName>
    </submittedName>
</protein>
<dbReference type="EMBL" id="MPUH01000019">
    <property type="protein sequence ID" value="OMJ94921.1"/>
    <property type="molecule type" value="Genomic_DNA"/>
</dbReference>